<accession>A0AAW7DMV2</accession>
<dbReference type="EMBL" id="JACANB010000001">
    <property type="protein sequence ID" value="MDM1695300.1"/>
    <property type="molecule type" value="Genomic_DNA"/>
</dbReference>
<dbReference type="Proteomes" id="UP001173465">
    <property type="component" value="Unassembled WGS sequence"/>
</dbReference>
<organism evidence="2 3">
    <name type="scientific">Thiopseudomonas alkaliphila</name>
    <dbReference type="NCBI Taxonomy" id="1697053"/>
    <lineage>
        <taxon>Bacteria</taxon>
        <taxon>Pseudomonadati</taxon>
        <taxon>Pseudomonadota</taxon>
        <taxon>Gammaproteobacteria</taxon>
        <taxon>Pseudomonadales</taxon>
        <taxon>Pseudomonadaceae</taxon>
        <taxon>Thiopseudomonas</taxon>
    </lineage>
</organism>
<reference evidence="2" key="2">
    <citation type="journal article" date="2022" name="Sci. Total Environ.">
        <title>Prevalence, transmission, and molecular epidemiology of tet(X)-positive bacteria among humans, animals, and environmental niches in China: An epidemiological, and genomic-based study.</title>
        <authorList>
            <person name="Dong N."/>
            <person name="Zeng Y."/>
            <person name="Cai C."/>
            <person name="Sun C."/>
            <person name="Lu J."/>
            <person name="Liu C."/>
            <person name="Zhou H."/>
            <person name="Sun Q."/>
            <person name="Shu L."/>
            <person name="Wang H."/>
            <person name="Wang Y."/>
            <person name="Wang S."/>
            <person name="Wu C."/>
            <person name="Chan E.W."/>
            <person name="Chen G."/>
            <person name="Shen Z."/>
            <person name="Chen S."/>
            <person name="Zhang R."/>
        </authorList>
    </citation>
    <scope>NUCLEOTIDE SEQUENCE</scope>
    <source>
        <strain evidence="2">DF46-2-2</strain>
    </source>
</reference>
<gene>
    <name evidence="2" type="ORF">HX099_01260</name>
</gene>
<evidence type="ECO:0000313" key="2">
    <source>
        <dbReference type="EMBL" id="MDM1695300.1"/>
    </source>
</evidence>
<name>A0AAW7DMV2_9GAMM</name>
<feature type="compositionally biased region" description="Polar residues" evidence="1">
    <location>
        <begin position="54"/>
        <end position="72"/>
    </location>
</feature>
<evidence type="ECO:0000313" key="3">
    <source>
        <dbReference type="Proteomes" id="UP001173465"/>
    </source>
</evidence>
<evidence type="ECO:0000256" key="1">
    <source>
        <dbReference type="SAM" id="MobiDB-lite"/>
    </source>
</evidence>
<comment type="caution">
    <text evidence="2">The sequence shown here is derived from an EMBL/GenBank/DDBJ whole genome shotgun (WGS) entry which is preliminary data.</text>
</comment>
<dbReference type="RefSeq" id="WP_286592912.1">
    <property type="nucleotide sequence ID" value="NZ_JACANB010000001.1"/>
</dbReference>
<sequence length="81" mass="9109">MQLQGQRTLISLDDQQIQPATNHAPRQTQQLSSQITTELGQWIDLGSLSSVSQESNRGLTTRQQAHRQQTSGIKIKVERLN</sequence>
<dbReference type="AlphaFoldDB" id="A0AAW7DMV2"/>
<feature type="region of interest" description="Disordered" evidence="1">
    <location>
        <begin position="54"/>
        <end position="81"/>
    </location>
</feature>
<proteinExistence type="predicted"/>
<reference evidence="2" key="1">
    <citation type="submission" date="2020-06" db="EMBL/GenBank/DDBJ databases">
        <authorList>
            <person name="Dong N."/>
        </authorList>
    </citation>
    <scope>NUCLEOTIDE SEQUENCE</scope>
    <source>
        <strain evidence="2">DF46-2-2</strain>
    </source>
</reference>
<protein>
    <submittedName>
        <fullName evidence="2">Uncharacterized protein</fullName>
    </submittedName>
</protein>
<feature type="region of interest" description="Disordered" evidence="1">
    <location>
        <begin position="1"/>
        <end position="32"/>
    </location>
</feature>